<dbReference type="Pfam" id="PF00276">
    <property type="entry name" value="Ribosomal_L23"/>
    <property type="match status" value="1"/>
</dbReference>
<proteinExistence type="inferred from homology"/>
<dbReference type="InterPro" id="IPR013025">
    <property type="entry name" value="Ribosomal_uL23-like"/>
</dbReference>
<evidence type="ECO:0000256" key="2">
    <source>
        <dbReference type="ARBA" id="ARBA00022730"/>
    </source>
</evidence>
<accession>A0A2S1FXA5</accession>
<dbReference type="EMBL" id="MG598531">
    <property type="protein sequence ID" value="AWD77407.1"/>
    <property type="molecule type" value="Genomic_DNA"/>
</dbReference>
<dbReference type="GO" id="GO:0003735">
    <property type="term" value="F:structural constituent of ribosome"/>
    <property type="evidence" value="ECO:0007669"/>
    <property type="project" value="InterPro"/>
</dbReference>
<dbReference type="Gene3D" id="3.30.70.330">
    <property type="match status" value="1"/>
</dbReference>
<dbReference type="HAMAP" id="MF_01369_B">
    <property type="entry name" value="Ribosomal_uL23_B"/>
    <property type="match status" value="1"/>
</dbReference>
<evidence type="ECO:0000256" key="5">
    <source>
        <dbReference type="ARBA" id="ARBA00023274"/>
    </source>
</evidence>
<dbReference type="GeneID" id="36944860"/>
<keyword evidence="8" id="KW-0934">Plastid</keyword>
<geneLocation type="chloroplast" evidence="8"/>
<comment type="subunit">
    <text evidence="7">Part of the 50S ribosomal subunit.</text>
</comment>
<dbReference type="GO" id="GO:0009507">
    <property type="term" value="C:chloroplast"/>
    <property type="evidence" value="ECO:0007669"/>
    <property type="project" value="UniProtKB-SubCell"/>
</dbReference>
<dbReference type="GO" id="GO:0019843">
    <property type="term" value="F:rRNA binding"/>
    <property type="evidence" value="ECO:0007669"/>
    <property type="project" value="UniProtKB-UniRule"/>
</dbReference>
<sequence length="101" mass="11720">MANIITERKLIDLVKYPIITDKTTKLIEENQYCFAVDNKASKLDIKAAIEYIFNVRVQKINTMKGVTKKRRIGQFLGKKTSYKKAIIKLHEDDNIELFPDS</sequence>
<name>A0A2S1FXA5_9FLOR</name>
<keyword evidence="4 7" id="KW-0689">Ribosomal protein</keyword>
<evidence type="ECO:0000313" key="8">
    <source>
        <dbReference type="EMBL" id="AWD77407.1"/>
    </source>
</evidence>
<keyword evidence="2 7" id="KW-0699">rRNA-binding</keyword>
<keyword evidence="3 7" id="KW-0694">RNA-binding</keyword>
<dbReference type="FunFam" id="3.30.70.330:FF:000001">
    <property type="entry name" value="50S ribosomal protein L23"/>
    <property type="match status" value="1"/>
</dbReference>
<comment type="similarity">
    <text evidence="1 7">Belongs to the universal ribosomal protein uL23 family.</text>
</comment>
<keyword evidence="5 7" id="KW-0687">Ribonucleoprotein</keyword>
<organism evidence="8">
    <name type="scientific">Grateloupia filicina</name>
    <dbReference type="NCBI Taxonomy" id="31455"/>
    <lineage>
        <taxon>Eukaryota</taxon>
        <taxon>Rhodophyta</taxon>
        <taxon>Florideophyceae</taxon>
        <taxon>Rhodymeniophycidae</taxon>
        <taxon>Halymeniales</taxon>
        <taxon>Halymeniaceae</taxon>
        <taxon>Grateloupia</taxon>
    </lineage>
</organism>
<dbReference type="InterPro" id="IPR012677">
    <property type="entry name" value="Nucleotide-bd_a/b_plait_sf"/>
</dbReference>
<evidence type="ECO:0000256" key="1">
    <source>
        <dbReference type="ARBA" id="ARBA00006700"/>
    </source>
</evidence>
<dbReference type="NCBIfam" id="NF004363">
    <property type="entry name" value="PRK05738.2-4"/>
    <property type="match status" value="1"/>
</dbReference>
<evidence type="ECO:0000256" key="3">
    <source>
        <dbReference type="ARBA" id="ARBA00022884"/>
    </source>
</evidence>
<evidence type="ECO:0000256" key="4">
    <source>
        <dbReference type="ARBA" id="ARBA00022980"/>
    </source>
</evidence>
<evidence type="ECO:0000256" key="6">
    <source>
        <dbReference type="ARBA" id="ARBA00035287"/>
    </source>
</evidence>
<reference evidence="8" key="1">
    <citation type="submission" date="2017-12" db="EMBL/GenBank/DDBJ databases">
        <title>Complete Sequences of the chloroplast DNA of the Grateloupia filicina.</title>
        <authorList>
            <person name="Liu T."/>
            <person name="Liu C."/>
            <person name="Li Y."/>
        </authorList>
    </citation>
    <scope>NUCLEOTIDE SEQUENCE</scope>
</reference>
<dbReference type="SUPFAM" id="SSF54189">
    <property type="entry name" value="Ribosomal proteins S24e, L23 and L15e"/>
    <property type="match status" value="1"/>
</dbReference>
<dbReference type="PANTHER" id="PTHR11620">
    <property type="entry name" value="60S RIBOSOMAL PROTEIN L23A"/>
    <property type="match status" value="1"/>
</dbReference>
<protein>
    <recommendedName>
        <fullName evidence="6 7">Large ribosomal subunit protein uL23c</fullName>
    </recommendedName>
</protein>
<evidence type="ECO:0000256" key="7">
    <source>
        <dbReference type="HAMAP-Rule" id="MF_01369"/>
    </source>
</evidence>
<dbReference type="NCBIfam" id="NF004368">
    <property type="entry name" value="PRK05738.3-4"/>
    <property type="match status" value="1"/>
</dbReference>
<dbReference type="GO" id="GO:0005840">
    <property type="term" value="C:ribosome"/>
    <property type="evidence" value="ECO:0007669"/>
    <property type="project" value="UniProtKB-KW"/>
</dbReference>
<comment type="subcellular location">
    <subcellularLocation>
        <location evidence="7">Plastid</location>
        <location evidence="7">Chloroplast</location>
    </subcellularLocation>
</comment>
<keyword evidence="8" id="KW-0150">Chloroplast</keyword>
<dbReference type="GO" id="GO:1990904">
    <property type="term" value="C:ribonucleoprotein complex"/>
    <property type="evidence" value="ECO:0007669"/>
    <property type="project" value="UniProtKB-KW"/>
</dbReference>
<dbReference type="RefSeq" id="YP_009488721.1">
    <property type="nucleotide sequence ID" value="NC_037841.1"/>
</dbReference>
<dbReference type="InterPro" id="IPR012678">
    <property type="entry name" value="Ribosomal_uL23/eL15/eS24_sf"/>
</dbReference>
<comment type="function">
    <text evidence="7">Binds to 23S rRNA.</text>
</comment>
<gene>
    <name evidence="7 8" type="primary">rpl23</name>
    <name evidence="8" type="ORF">Grafi_p151</name>
</gene>
<dbReference type="AlphaFoldDB" id="A0A2S1FXA5"/>
<dbReference type="GO" id="GO:0006412">
    <property type="term" value="P:translation"/>
    <property type="evidence" value="ECO:0007669"/>
    <property type="project" value="UniProtKB-UniRule"/>
</dbReference>